<accession>A0ABV6MXS4</accession>
<name>A0ABV6MXS4_9PSEU</name>
<evidence type="ECO:0000313" key="1">
    <source>
        <dbReference type="EMBL" id="MFC0544616.1"/>
    </source>
</evidence>
<dbReference type="InterPro" id="IPR011989">
    <property type="entry name" value="ARM-like"/>
</dbReference>
<sequence>MANRFRDAMRLMRKHDPQLREDGFHRLRPHAAEHVEELMTEYLAEQDDHGLRCWLVELIGEARSETARPLLTELLDDESESIRDQARRGLDLLGAKK</sequence>
<keyword evidence="2" id="KW-1185">Reference proteome</keyword>
<dbReference type="Proteomes" id="UP001589810">
    <property type="component" value="Unassembled WGS sequence"/>
</dbReference>
<proteinExistence type="predicted"/>
<dbReference type="Gene3D" id="1.25.10.10">
    <property type="entry name" value="Leucine-rich Repeat Variant"/>
    <property type="match status" value="1"/>
</dbReference>
<protein>
    <submittedName>
        <fullName evidence="1">HEAT repeat domain-containing protein</fullName>
    </submittedName>
</protein>
<dbReference type="EMBL" id="JBHLUD010000007">
    <property type="protein sequence ID" value="MFC0544616.1"/>
    <property type="molecule type" value="Genomic_DNA"/>
</dbReference>
<dbReference type="RefSeq" id="WP_273936081.1">
    <property type="nucleotide sequence ID" value="NZ_CP097263.1"/>
</dbReference>
<evidence type="ECO:0000313" key="2">
    <source>
        <dbReference type="Proteomes" id="UP001589810"/>
    </source>
</evidence>
<organism evidence="1 2">
    <name type="scientific">Kutzneria chonburiensis</name>
    <dbReference type="NCBI Taxonomy" id="1483604"/>
    <lineage>
        <taxon>Bacteria</taxon>
        <taxon>Bacillati</taxon>
        <taxon>Actinomycetota</taxon>
        <taxon>Actinomycetes</taxon>
        <taxon>Pseudonocardiales</taxon>
        <taxon>Pseudonocardiaceae</taxon>
        <taxon>Kutzneria</taxon>
    </lineage>
</organism>
<dbReference type="InterPro" id="IPR016024">
    <property type="entry name" value="ARM-type_fold"/>
</dbReference>
<gene>
    <name evidence="1" type="ORF">ACFFH7_24140</name>
</gene>
<dbReference type="SUPFAM" id="SSF48371">
    <property type="entry name" value="ARM repeat"/>
    <property type="match status" value="1"/>
</dbReference>
<comment type="caution">
    <text evidence="1">The sequence shown here is derived from an EMBL/GenBank/DDBJ whole genome shotgun (WGS) entry which is preliminary data.</text>
</comment>
<reference evidence="1 2" key="1">
    <citation type="submission" date="2024-09" db="EMBL/GenBank/DDBJ databases">
        <authorList>
            <person name="Sun Q."/>
            <person name="Mori K."/>
        </authorList>
    </citation>
    <scope>NUCLEOTIDE SEQUENCE [LARGE SCALE GENOMIC DNA]</scope>
    <source>
        <strain evidence="1 2">TBRC 1432</strain>
    </source>
</reference>